<dbReference type="RefSeq" id="WP_014120430.1">
    <property type="nucleotide sequence ID" value="NC_016049.1"/>
</dbReference>
<keyword evidence="1" id="KW-0614">Plasmid</keyword>
<sequence>MILTCHHCNHSWEYKGNSKYATCPKCHYKVMVSKSVSNVSEDVSNNISKSELKVSEKVSNSELKPQNVSKYVSGSELKVSNDIEERLRNLEEQVREIQNSLKLNIPIQRKPKGILIRCDKCGYEWYFTGLKKIARCPECNARVKVNESIVKDE</sequence>
<accession>G5CCL3</accession>
<organism evidence="1">
    <name type="scientific">Picrophilus oshimae</name>
    <dbReference type="NCBI Taxonomy" id="46632"/>
    <lineage>
        <taxon>Archaea</taxon>
        <taxon>Methanobacteriati</taxon>
        <taxon>Thermoplasmatota</taxon>
        <taxon>Thermoplasmata</taxon>
        <taxon>Thermoplasmatales</taxon>
        <taxon>Picrophilaceae</taxon>
        <taxon>Picrophilus</taxon>
    </lineage>
</organism>
<evidence type="ECO:0000313" key="1">
    <source>
        <dbReference type="EMBL" id="AEP23075.1"/>
    </source>
</evidence>
<proteinExistence type="predicted"/>
<protein>
    <submittedName>
        <fullName evidence="1">Uncharacterized protein</fullName>
    </submittedName>
</protein>
<dbReference type="EMBL" id="JN032732">
    <property type="protein sequence ID" value="AEP23075.1"/>
    <property type="molecule type" value="Genomic_DNA"/>
</dbReference>
<reference evidence="1" key="1">
    <citation type="journal article" date="2011" name="Archaea">
        <title>Characterization of plasmid pPO1 from the hyperacidophile Picrophilus oshimae.</title>
        <authorList>
            <person name="Angelov A."/>
            <person name="Voss J."/>
            <person name="Liebl W."/>
        </authorList>
    </citation>
    <scope>NUCLEOTIDE SEQUENCE</scope>
    <source>
        <strain evidence="1">DSM 9789</strain>
        <plasmid evidence="1">pPO1</plasmid>
    </source>
</reference>
<name>G5CCL3_9ARCH</name>
<dbReference type="AlphaFoldDB" id="G5CCL3"/>
<geneLocation type="plasmid" evidence="1">
    <name>pPO1</name>
</geneLocation>